<protein>
    <submittedName>
        <fullName evidence="2">VWA domain-containing protein</fullName>
    </submittedName>
</protein>
<dbReference type="PANTHER" id="PTHR39338:SF6">
    <property type="entry name" value="BLL5662 PROTEIN"/>
    <property type="match status" value="1"/>
</dbReference>
<dbReference type="InterPro" id="IPR008912">
    <property type="entry name" value="Uncharacterised_CoxE"/>
</dbReference>
<dbReference type="RefSeq" id="WP_172936722.1">
    <property type="nucleotide sequence ID" value="NZ_JAWLKB010000009.1"/>
</dbReference>
<evidence type="ECO:0000313" key="2">
    <source>
        <dbReference type="EMBL" id="MDV6268964.1"/>
    </source>
</evidence>
<dbReference type="Proteomes" id="UP001185927">
    <property type="component" value="Unassembled WGS sequence"/>
</dbReference>
<dbReference type="SUPFAM" id="SSF53300">
    <property type="entry name" value="vWA-like"/>
    <property type="match status" value="1"/>
</dbReference>
<dbReference type="InterPro" id="IPR002035">
    <property type="entry name" value="VWF_A"/>
</dbReference>
<dbReference type="PIRSF" id="PIRSF010256">
    <property type="entry name" value="CoxE_vWa"/>
    <property type="match status" value="1"/>
</dbReference>
<dbReference type="SMART" id="SM00327">
    <property type="entry name" value="VWA"/>
    <property type="match status" value="1"/>
</dbReference>
<dbReference type="InterPro" id="IPR036465">
    <property type="entry name" value="vWFA_dom_sf"/>
</dbReference>
<dbReference type="CDD" id="cd00198">
    <property type="entry name" value="vWFA"/>
    <property type="match status" value="1"/>
</dbReference>
<keyword evidence="3" id="KW-1185">Reference proteome</keyword>
<dbReference type="Gene3D" id="3.40.50.410">
    <property type="entry name" value="von Willebrand factor, type A domain"/>
    <property type="match status" value="1"/>
</dbReference>
<evidence type="ECO:0000259" key="1">
    <source>
        <dbReference type="SMART" id="SM00327"/>
    </source>
</evidence>
<dbReference type="Pfam" id="PF05762">
    <property type="entry name" value="VWA_CoxE"/>
    <property type="match status" value="1"/>
</dbReference>
<dbReference type="EMBL" id="JAWLKB010000009">
    <property type="protein sequence ID" value="MDV6268964.1"/>
    <property type="molecule type" value="Genomic_DNA"/>
</dbReference>
<organism evidence="2 3">
    <name type="scientific">Rhodococcus globerulus</name>
    <dbReference type="NCBI Taxonomy" id="33008"/>
    <lineage>
        <taxon>Bacteria</taxon>
        <taxon>Bacillati</taxon>
        <taxon>Actinomycetota</taxon>
        <taxon>Actinomycetes</taxon>
        <taxon>Mycobacteriales</taxon>
        <taxon>Nocardiaceae</taxon>
        <taxon>Rhodococcus</taxon>
    </lineage>
</organism>
<evidence type="ECO:0000313" key="3">
    <source>
        <dbReference type="Proteomes" id="UP001185927"/>
    </source>
</evidence>
<name>A0ABU4BXM0_RHOGO</name>
<gene>
    <name evidence="2" type="ORF">R3Q16_20315</name>
</gene>
<dbReference type="PANTHER" id="PTHR39338">
    <property type="entry name" value="BLL5662 PROTEIN-RELATED"/>
    <property type="match status" value="1"/>
</dbReference>
<sequence length="397" mass="43074">MIPDAGATLLRGVDVAAFATALVDLLRRHGVGVSAVGAANFSEAVHVHSPRTRTQLYWTARITLINRQEDLEVFDAQFERVFVGATLGVDPIARRVGSDRTVGDATLPVAGVSSGGADIIDVPWIGRATSSGREAVPDQVRPGLLLPSALAGKSEEPFAQLSPSDLALLGQWIEQAESDWPRRRRRRRRLGRRGTVDLRASMSIARRTGFEFVRLARARPQQRPRTIVVLCDVSRSMHGYADMYLHLMRVAARRGDAEVFAFSTTLTRLTPILAHRSADAAIAEANNRVVDRYGGTHIGTSVASLLASHHGHTLRGAVVVIASDGWDSDDPDILVRALARVQRRAHRVVWLNPRAGATGFEPLTGSMAAALPYCDTVLPADRLTALRALFTTISDAQ</sequence>
<comment type="caution">
    <text evidence="2">The sequence shown here is derived from an EMBL/GenBank/DDBJ whole genome shotgun (WGS) entry which is preliminary data.</text>
</comment>
<reference evidence="2 3" key="1">
    <citation type="submission" date="2023-10" db="EMBL/GenBank/DDBJ databases">
        <title>Development of a sustainable strategy for remediation of hydrocarbon-contaminated territories based on the waste exchange concept.</title>
        <authorList>
            <person name="Krivoruchko A."/>
        </authorList>
    </citation>
    <scope>NUCLEOTIDE SEQUENCE [LARGE SCALE GENOMIC DNA]</scope>
    <source>
        <strain evidence="2 3">IEGM 1203</strain>
    </source>
</reference>
<accession>A0ABU4BXM0</accession>
<feature type="domain" description="VWFA" evidence="1">
    <location>
        <begin position="224"/>
        <end position="392"/>
    </location>
</feature>
<proteinExistence type="predicted"/>
<dbReference type="InterPro" id="IPR011195">
    <property type="entry name" value="UCP010256"/>
</dbReference>